<proteinExistence type="predicted"/>
<gene>
    <name evidence="2" type="ORF">LY28_02765</name>
</gene>
<reference evidence="2 3" key="1">
    <citation type="submission" date="2018-06" db="EMBL/GenBank/DDBJ databases">
        <title>Genomic Encyclopedia of Type Strains, Phase I: the one thousand microbial genomes (KMG-I) project.</title>
        <authorList>
            <person name="Kyrpides N."/>
        </authorList>
    </citation>
    <scope>NUCLEOTIDE SEQUENCE [LARGE SCALE GENOMIC DNA]</scope>
    <source>
        <strain evidence="2 3">DSM 19573</strain>
    </source>
</reference>
<keyword evidence="1" id="KW-1133">Transmembrane helix</keyword>
<evidence type="ECO:0000313" key="2">
    <source>
        <dbReference type="EMBL" id="PYG86739.1"/>
    </source>
</evidence>
<sequence length="79" mass="8986">MVIFIVMLKVIIFALCLGAVVSILILVPTFIYTIPYTLWVGHENLVGRQKDKCKESIFSAAKNATKLYKSWITRQKPTI</sequence>
<comment type="caution">
    <text evidence="2">The sequence shown here is derived from an EMBL/GenBank/DDBJ whole genome shotgun (WGS) entry which is preliminary data.</text>
</comment>
<dbReference type="RefSeq" id="WP_110462764.1">
    <property type="nucleotide sequence ID" value="NZ_QKMR01000017.1"/>
</dbReference>
<keyword evidence="3" id="KW-1185">Reference proteome</keyword>
<keyword evidence="1" id="KW-0812">Transmembrane</keyword>
<organism evidence="2 3">
    <name type="scientific">Ruminiclostridium sufflavum DSM 19573</name>
    <dbReference type="NCBI Taxonomy" id="1121337"/>
    <lineage>
        <taxon>Bacteria</taxon>
        <taxon>Bacillati</taxon>
        <taxon>Bacillota</taxon>
        <taxon>Clostridia</taxon>
        <taxon>Eubacteriales</taxon>
        <taxon>Oscillospiraceae</taxon>
        <taxon>Ruminiclostridium</taxon>
    </lineage>
</organism>
<feature type="transmembrane region" description="Helical" evidence="1">
    <location>
        <begin position="12"/>
        <end position="34"/>
    </location>
</feature>
<keyword evidence="1" id="KW-0472">Membrane</keyword>
<dbReference type="EMBL" id="QKMR01000017">
    <property type="protein sequence ID" value="PYG86739.1"/>
    <property type="molecule type" value="Genomic_DNA"/>
</dbReference>
<dbReference type="OrthoDB" id="1808354at2"/>
<name>A0A318XM47_9FIRM</name>
<accession>A0A318XM47</accession>
<protein>
    <submittedName>
        <fullName evidence="2">Uncharacterized protein</fullName>
    </submittedName>
</protein>
<evidence type="ECO:0000256" key="1">
    <source>
        <dbReference type="SAM" id="Phobius"/>
    </source>
</evidence>
<dbReference type="Proteomes" id="UP000248132">
    <property type="component" value="Unassembled WGS sequence"/>
</dbReference>
<evidence type="ECO:0000313" key="3">
    <source>
        <dbReference type="Proteomes" id="UP000248132"/>
    </source>
</evidence>
<dbReference type="AlphaFoldDB" id="A0A318XM47"/>